<dbReference type="RefSeq" id="WP_076742880.1">
    <property type="nucleotide sequence ID" value="NZ_MPSB01000001.1"/>
</dbReference>
<name>A0A1V2EXK0_9SPHN</name>
<comment type="cofactor">
    <cofactor evidence="1">
        <name>Mg(2+)</name>
        <dbReference type="ChEBI" id="CHEBI:18420"/>
    </cofactor>
</comment>
<keyword evidence="7" id="KW-0808">Transferase</keyword>
<evidence type="ECO:0000256" key="4">
    <source>
        <dbReference type="ARBA" id="ARBA00022842"/>
    </source>
</evidence>
<dbReference type="Proteomes" id="UP000188729">
    <property type="component" value="Unassembled WGS sequence"/>
</dbReference>
<sequence>MSAPLIAGLELGGTKCVAILASGPDAIHERVELPTTSPAATLAAIEAVIDGWRGFAALGIASFGPISINRHAADYGHITSTPKPGWAGTDVARRLGARYGVPTEFHSDVVGAALGEARWGAAAGLTDLAYVTVGTGIGVGLIAHDRPVDGLTHSELGHIRPQRLPGDDWGGTCPFHGACVEGLAAGPAIAARTGVKGQDLPADHEAWEGVVHALAQLLHTITLTGVPRRIVMGGGVMVGNPFLFPRVRHSLRQSLGGYIAIPEVADVDTYVVAPALGHNAGPLGAIVLGQQALLSR</sequence>
<dbReference type="EC" id="2.7.1.4" evidence="5"/>
<dbReference type="SUPFAM" id="SSF53067">
    <property type="entry name" value="Actin-like ATPase domain"/>
    <property type="match status" value="1"/>
</dbReference>
<organism evidence="7 8">
    <name type="scientific">Sphingomonas jeddahensis</name>
    <dbReference type="NCBI Taxonomy" id="1915074"/>
    <lineage>
        <taxon>Bacteria</taxon>
        <taxon>Pseudomonadati</taxon>
        <taxon>Pseudomonadota</taxon>
        <taxon>Alphaproteobacteria</taxon>
        <taxon>Sphingomonadales</taxon>
        <taxon>Sphingomonadaceae</taxon>
        <taxon>Sphingomonas</taxon>
    </lineage>
</organism>
<keyword evidence="2" id="KW-0479">Metal-binding</keyword>
<accession>A0A1V2EXK0</accession>
<dbReference type="AlphaFoldDB" id="A0A1V2EXK0"/>
<dbReference type="Pfam" id="PF00480">
    <property type="entry name" value="ROK"/>
    <property type="match status" value="1"/>
</dbReference>
<dbReference type="InterPro" id="IPR043129">
    <property type="entry name" value="ATPase_NBD"/>
</dbReference>
<dbReference type="STRING" id="1915074.SPHI_00300"/>
<dbReference type="OrthoDB" id="9783435at2"/>
<evidence type="ECO:0000256" key="1">
    <source>
        <dbReference type="ARBA" id="ARBA00001946"/>
    </source>
</evidence>
<comment type="caution">
    <text evidence="7">The sequence shown here is derived from an EMBL/GenBank/DDBJ whole genome shotgun (WGS) entry which is preliminary data.</text>
</comment>
<comment type="catalytic activity">
    <reaction evidence="6">
        <text>D-fructose + ATP = D-fructose 6-phosphate + ADP + H(+)</text>
        <dbReference type="Rhea" id="RHEA:16125"/>
        <dbReference type="ChEBI" id="CHEBI:15378"/>
        <dbReference type="ChEBI" id="CHEBI:30616"/>
        <dbReference type="ChEBI" id="CHEBI:37721"/>
        <dbReference type="ChEBI" id="CHEBI:61527"/>
        <dbReference type="ChEBI" id="CHEBI:456216"/>
        <dbReference type="EC" id="2.7.1.4"/>
    </reaction>
</comment>
<keyword evidence="8" id="KW-1185">Reference proteome</keyword>
<dbReference type="GO" id="GO:0008865">
    <property type="term" value="F:fructokinase activity"/>
    <property type="evidence" value="ECO:0007669"/>
    <property type="project" value="UniProtKB-EC"/>
</dbReference>
<dbReference type="Gene3D" id="3.30.420.40">
    <property type="match status" value="2"/>
</dbReference>
<evidence type="ECO:0000313" key="8">
    <source>
        <dbReference type="Proteomes" id="UP000188729"/>
    </source>
</evidence>
<gene>
    <name evidence="7" type="primary">gmuE</name>
    <name evidence="7" type="ORF">SPHI_00300</name>
</gene>
<dbReference type="GO" id="GO:0046872">
    <property type="term" value="F:metal ion binding"/>
    <property type="evidence" value="ECO:0007669"/>
    <property type="project" value="UniProtKB-KW"/>
</dbReference>
<keyword evidence="4" id="KW-0460">Magnesium</keyword>
<evidence type="ECO:0000256" key="5">
    <source>
        <dbReference type="ARBA" id="ARBA00038887"/>
    </source>
</evidence>
<reference evidence="7 8" key="1">
    <citation type="submission" date="2016-11" db="EMBL/GenBank/DDBJ databases">
        <title>Genome sequence of Sphingomonas jeddahensis G39.</title>
        <authorList>
            <person name="Poehlein A."/>
            <person name="Wuebbeler J.H."/>
            <person name="Steinbuechel A."/>
            <person name="Daniel R."/>
        </authorList>
    </citation>
    <scope>NUCLEOTIDE SEQUENCE [LARGE SCALE GENOMIC DNA]</scope>
    <source>
        <strain evidence="7 8">G39</strain>
    </source>
</reference>
<evidence type="ECO:0000256" key="3">
    <source>
        <dbReference type="ARBA" id="ARBA00022833"/>
    </source>
</evidence>
<dbReference type="InterPro" id="IPR000600">
    <property type="entry name" value="ROK"/>
</dbReference>
<proteinExistence type="predicted"/>
<dbReference type="PANTHER" id="PTHR42742">
    <property type="entry name" value="TRANSCRIPTIONAL REPRESSOR MPRA"/>
    <property type="match status" value="1"/>
</dbReference>
<protein>
    <recommendedName>
        <fullName evidence="5">fructokinase</fullName>
        <ecNumber evidence="5">2.7.1.4</ecNumber>
    </recommendedName>
</protein>
<evidence type="ECO:0000256" key="6">
    <source>
        <dbReference type="ARBA" id="ARBA00048451"/>
    </source>
</evidence>
<dbReference type="PANTHER" id="PTHR42742:SF3">
    <property type="entry name" value="FRUCTOKINASE"/>
    <property type="match status" value="1"/>
</dbReference>
<keyword evidence="7" id="KW-0418">Kinase</keyword>
<evidence type="ECO:0000256" key="2">
    <source>
        <dbReference type="ARBA" id="ARBA00022723"/>
    </source>
</evidence>
<dbReference type="CDD" id="cd24067">
    <property type="entry name" value="ASKHA_NBD_ROK_BsFRK-like"/>
    <property type="match status" value="1"/>
</dbReference>
<dbReference type="EMBL" id="MPSB01000001">
    <property type="protein sequence ID" value="ONF97401.1"/>
    <property type="molecule type" value="Genomic_DNA"/>
</dbReference>
<keyword evidence="3" id="KW-0862">Zinc</keyword>
<evidence type="ECO:0000313" key="7">
    <source>
        <dbReference type="EMBL" id="ONF97401.1"/>
    </source>
</evidence>
<dbReference type="InterPro" id="IPR051804">
    <property type="entry name" value="Carb_Metab_Reg_Kinase/Isom"/>
</dbReference>